<proteinExistence type="inferred from homology"/>
<dbReference type="GO" id="GO:1990281">
    <property type="term" value="C:efflux pump complex"/>
    <property type="evidence" value="ECO:0007669"/>
    <property type="project" value="TreeGrafter"/>
</dbReference>
<dbReference type="NCBIfam" id="TIGR01730">
    <property type="entry name" value="RND_mfp"/>
    <property type="match status" value="1"/>
</dbReference>
<comment type="similarity">
    <text evidence="1">Belongs to the membrane fusion protein (MFP) (TC 8.A.1) family.</text>
</comment>
<protein>
    <submittedName>
        <fullName evidence="3">Efflux RND transporter periplasmic adaptor subunit</fullName>
    </submittedName>
</protein>
<evidence type="ECO:0000313" key="4">
    <source>
        <dbReference type="Proteomes" id="UP000886251"/>
    </source>
</evidence>
<accession>A0A831RRI3</accession>
<dbReference type="Gene3D" id="2.40.50.100">
    <property type="match status" value="1"/>
</dbReference>
<dbReference type="AlphaFoldDB" id="A0A831RRI3"/>
<evidence type="ECO:0000259" key="2">
    <source>
        <dbReference type="Pfam" id="PF25973"/>
    </source>
</evidence>
<dbReference type="GO" id="GO:0015562">
    <property type="term" value="F:efflux transmembrane transporter activity"/>
    <property type="evidence" value="ECO:0007669"/>
    <property type="project" value="TreeGrafter"/>
</dbReference>
<dbReference type="Gene3D" id="1.10.287.470">
    <property type="entry name" value="Helix hairpin bin"/>
    <property type="match status" value="1"/>
</dbReference>
<feature type="domain" description="CzcB-like barrel-sandwich hybrid" evidence="2">
    <location>
        <begin position="68"/>
        <end position="204"/>
    </location>
</feature>
<dbReference type="PANTHER" id="PTHR30469">
    <property type="entry name" value="MULTIDRUG RESISTANCE PROTEIN MDTA"/>
    <property type="match status" value="1"/>
</dbReference>
<organism evidence="3 4">
    <name type="scientific">Sedimenticola thiotaurini</name>
    <dbReference type="NCBI Taxonomy" id="1543721"/>
    <lineage>
        <taxon>Bacteria</taxon>
        <taxon>Pseudomonadati</taxon>
        <taxon>Pseudomonadota</taxon>
        <taxon>Gammaproteobacteria</taxon>
        <taxon>Chromatiales</taxon>
        <taxon>Sedimenticolaceae</taxon>
        <taxon>Sedimenticola</taxon>
    </lineage>
</organism>
<name>A0A831RRI3_9GAMM</name>
<dbReference type="EMBL" id="DRKP01000171">
    <property type="protein sequence ID" value="HEB97464.1"/>
    <property type="molecule type" value="Genomic_DNA"/>
</dbReference>
<dbReference type="Pfam" id="PF25973">
    <property type="entry name" value="BSH_CzcB"/>
    <property type="match status" value="1"/>
</dbReference>
<reference evidence="3" key="1">
    <citation type="journal article" date="2020" name="mSystems">
        <title>Genome- and Community-Level Interaction Insights into Carbon Utilization and Element Cycling Functions of Hydrothermarchaeota in Hydrothermal Sediment.</title>
        <authorList>
            <person name="Zhou Z."/>
            <person name="Liu Y."/>
            <person name="Xu W."/>
            <person name="Pan J."/>
            <person name="Luo Z.H."/>
            <person name="Li M."/>
        </authorList>
    </citation>
    <scope>NUCLEOTIDE SEQUENCE [LARGE SCALE GENOMIC DNA]</scope>
    <source>
        <strain evidence="3">HyVt-443</strain>
    </source>
</reference>
<dbReference type="InterPro" id="IPR058647">
    <property type="entry name" value="BSH_CzcB-like"/>
</dbReference>
<dbReference type="Gene3D" id="2.40.30.170">
    <property type="match status" value="1"/>
</dbReference>
<sequence>MARRGEEPHPVTIPTTRLAGLLVALLLGATLQAAEHPVPITRSPADRLVFQPLHDAPATTLSLNDSRIGSRIAGMVQSLPVRVGDRVEAGQVLATLDCRSNRIKQRQAEAALDAARARITLARTQLQRSRTLEKERNIPVETVNQREADLNTARADLASARAALDQARLEVEHCTITAPFTGVVMERLAGEGEWVAPGAPLLRLLDSERLEVSAQIPLHRLASLQRTTATWLQTGQGRYPLRLQRLVPAVDPRGRYREARLLFSERPALPGSSGRLVWRDIRPHLPADLPVRRDGVLGVFLDRDGIARFHPLPGAVEGQPAPSDLPGDALVILDGRWGLRDGDPVEAAP</sequence>
<dbReference type="PANTHER" id="PTHR30469:SF15">
    <property type="entry name" value="HLYD FAMILY OF SECRETION PROTEINS"/>
    <property type="match status" value="1"/>
</dbReference>
<evidence type="ECO:0000313" key="3">
    <source>
        <dbReference type="EMBL" id="HEB97464.1"/>
    </source>
</evidence>
<evidence type="ECO:0000256" key="1">
    <source>
        <dbReference type="ARBA" id="ARBA00009477"/>
    </source>
</evidence>
<gene>
    <name evidence="3" type="ORF">ENI96_13660</name>
</gene>
<dbReference type="SUPFAM" id="SSF111369">
    <property type="entry name" value="HlyD-like secretion proteins"/>
    <property type="match status" value="1"/>
</dbReference>
<comment type="caution">
    <text evidence="3">The sequence shown here is derived from an EMBL/GenBank/DDBJ whole genome shotgun (WGS) entry which is preliminary data.</text>
</comment>
<dbReference type="Proteomes" id="UP000886251">
    <property type="component" value="Unassembled WGS sequence"/>
</dbReference>
<dbReference type="InterPro" id="IPR006143">
    <property type="entry name" value="RND_pump_MFP"/>
</dbReference>